<proteinExistence type="predicted"/>
<feature type="region of interest" description="Disordered" evidence="1">
    <location>
        <begin position="1"/>
        <end position="30"/>
    </location>
</feature>
<feature type="region of interest" description="Disordered" evidence="1">
    <location>
        <begin position="587"/>
        <end position="646"/>
    </location>
</feature>
<dbReference type="Proteomes" id="UP001161669">
    <property type="component" value="Segment"/>
</dbReference>
<feature type="compositionally biased region" description="Acidic residues" evidence="1">
    <location>
        <begin position="621"/>
        <end position="631"/>
    </location>
</feature>
<name>A0A3T1CXL2_9VIRU</name>
<feature type="region of interest" description="Disordered" evidence="1">
    <location>
        <begin position="49"/>
        <end position="100"/>
    </location>
</feature>
<evidence type="ECO:0000313" key="2">
    <source>
        <dbReference type="EMBL" id="BBI30561.1"/>
    </source>
</evidence>
<keyword evidence="3" id="KW-1185">Reference proteome</keyword>
<reference evidence="3" key="1">
    <citation type="journal article" date="2019" name="J. Virol.">
        <title>Medusavirus, a novel large DNA virus discovered from hot spring water.</title>
        <authorList>
            <person name="Yoshikawa G."/>
            <person name="Blanc-Mathieu R."/>
            <person name="Song C."/>
            <person name="Kayama Y."/>
            <person name="Mochizuki T."/>
            <person name="Murata K."/>
            <person name="Ogata H."/>
            <person name="Takemura M."/>
        </authorList>
    </citation>
    <scope>NUCLEOTIDE SEQUENCE [LARGE SCALE GENOMIC DNA]</scope>
</reference>
<evidence type="ECO:0000256" key="1">
    <source>
        <dbReference type="SAM" id="MobiDB-lite"/>
    </source>
</evidence>
<feature type="compositionally biased region" description="Low complexity" evidence="1">
    <location>
        <begin position="601"/>
        <end position="612"/>
    </location>
</feature>
<feature type="compositionally biased region" description="Acidic residues" evidence="1">
    <location>
        <begin position="588"/>
        <end position="600"/>
    </location>
</feature>
<protein>
    <submittedName>
        <fullName evidence="2">Uncharacterized protein</fullName>
    </submittedName>
</protein>
<organism evidence="2 3">
    <name type="scientific">Acanthamoeba castellanii medusavirus J1</name>
    <dbReference type="NCBI Taxonomy" id="3114988"/>
    <lineage>
        <taxon>Viruses</taxon>
        <taxon>Varidnaviria</taxon>
        <taxon>Bamfordvirae</taxon>
        <taxon>Nucleocytoviricota</taxon>
        <taxon>Megaviricetes</taxon>
        <taxon>Mamonoviridae</taxon>
        <taxon>Medusavirus</taxon>
        <taxon>Medusavirus medusae</taxon>
    </lineage>
</organism>
<dbReference type="KEGG" id="vg:80540913"/>
<dbReference type="EMBL" id="AP018495">
    <property type="protein sequence ID" value="BBI30561.1"/>
    <property type="molecule type" value="Genomic_DNA"/>
</dbReference>
<sequence length="666" mass="73061">MDFDPNDPLYAELFGEAPSAPAPPAGGLPAELDPAMLVALNEQVFNATRGVYKSRRQKKAAAADDDTADAQPPPPAKSWASKRPAGSGPRQVEASDVTCDGKPGELPGCYYPYSLPDSDQAGERIRWNAVKFNPRNGEEDKAFRELDPIDRVVLHLARARSRLAAALGIWRKTDRQPFKTVTPYQMKIFMIGVVNQMAFGNGEAQGSFDPVESGVIQRAAQTMQDAGLDKPSNDHEFLALPRVASWSERFEELNDEDAIAAWANFLSEDAEGALATGYKWSKHINGRPDVGLFSWRSAEKIAREGAADAKFRTQYSQSWNYLDLAMRHIYEAVRLLALRSAQLAKAGADATDERLRRLAILPGDARLLIFAAHAFPTYLGTPIDTAVPSHQLQFSPVDAISRALGLELREGEEFRTLKVTRIKDEDGKLVLISRPVFALHAISAHLMATSSGKHRTRERDALWKANGGRGVAAYANIIETMLKGGVPANPVYSAFAYSVDLAGYFDPDNAAANAVPEALTKLPTIKPLTQQYDDPSEKQAEETSIAEQLLEEEDEDELGEEQQQAVAELAADLAKETDDQAASIAEQLLEEEDDEEEGGEEQQQAVAELAADLAKEFNTPTEEEEEEEEEAAAAPFEAPSDLAPTFWDWDPEEIRDLEAFFASADV</sequence>
<evidence type="ECO:0000313" key="3">
    <source>
        <dbReference type="Proteomes" id="UP001161669"/>
    </source>
</evidence>
<accession>A0A3T1CXL2</accession>